<dbReference type="AlphaFoldDB" id="A0A0U3LNX3"/>
<dbReference type="InterPro" id="IPR039426">
    <property type="entry name" value="TonB-dep_rcpt-like"/>
</dbReference>
<dbReference type="InterPro" id="IPR037066">
    <property type="entry name" value="Plug_dom_sf"/>
</dbReference>
<evidence type="ECO:0000256" key="8">
    <source>
        <dbReference type="ARBA" id="ARBA00023170"/>
    </source>
</evidence>
<keyword evidence="3 10" id="KW-0813">Transport</keyword>
<dbReference type="PATRIC" id="fig|76731.3.peg.2210"/>
<dbReference type="SUPFAM" id="SSF56935">
    <property type="entry name" value="Porins"/>
    <property type="match status" value="1"/>
</dbReference>
<evidence type="ECO:0000256" key="10">
    <source>
        <dbReference type="PROSITE-ProRule" id="PRU01360"/>
    </source>
</evidence>
<sequence length="840" mass="90344">MSKTSEAKPGVSYAQSVGLRPLPVNVLLTPFFAMRQLRPITLACLTLLLEGGALMAQAQAQTQTPTADTSTQNLQPVLVTGTRAKDRTVADSQVPVDVLSRDDVLRAAGPDGTLAAALQALLPSFNFPRQSNSGGADHVRAAQLRGLSPDQVLVLVNGKRRHTSALVNLESKTGKGTNPVDFNTIPLSAVQRIEVVRDGAGAQYGSDAIAGVVNIILDDRRTGTEISAEAGLFHTDFAPTGRTINDGQTQSASLTHGVALGDKGFLRAGLEGLHRNATNRSGLDQLPDWEDRTPDNLATAGQRNYAAGEPATRQWQAFFNGAVDLSADQQAYAFGTWQERRSVGAAYFRYPDSSANIKSVHPDGYRPETTGHNRDLQLAAGLRGARGEWDYDLSLNHGRNDFDYGVQRSLNVSLGETSPTRFHLGDFSSRLTSANLDLTRPVAVPGLARPATLALGLDAREERFATGAGDPASYAVGAFDGPAGAQAGPGLQAGDATRLSRRVVGAYADLSAHLSRDWEAEAALRHDHYNDFGNATTAKLSSRWALTKEIALRGAVSSNFRAPSLAQRGFSFTVTDRGDGGTLSQVKTVPADSDIGRYLGAQPLKAERSRNASLGLTWQPARDWSTTLDAYTIRVKNRITLSQRISRDGLADELASQFGVVGVQGVNFFTNGVDTRTRGADLVTQWTGAGLGGQLKLSWAASYNKTTVRTHADAEVGLEEINTLTTASPRQRHIFTAQWQRGEWALLARATRHGSTTRVFDFGDGFVPTQTYAAVWQLDVEGQWQVTRALTLSVGALNATDRYPSQSSADIAYYGNFPYDVLSPIGFNGAYYYARARLSF</sequence>
<keyword evidence="5 10" id="KW-0812">Transmembrane</keyword>
<evidence type="ECO:0000256" key="2">
    <source>
        <dbReference type="ARBA" id="ARBA00009810"/>
    </source>
</evidence>
<accession>A0A0U3LNX3</accession>
<evidence type="ECO:0000313" key="12">
    <source>
        <dbReference type="EMBL" id="ALV06631.1"/>
    </source>
</evidence>
<evidence type="ECO:0000256" key="11">
    <source>
        <dbReference type="RuleBase" id="RU003357"/>
    </source>
</evidence>
<dbReference type="CDD" id="cd01347">
    <property type="entry name" value="ligand_gated_channel"/>
    <property type="match status" value="1"/>
</dbReference>
<keyword evidence="9 10" id="KW-0998">Cell outer membrane</keyword>
<reference evidence="12 13" key="1">
    <citation type="submission" date="2015-12" db="EMBL/GenBank/DDBJ databases">
        <title>Complete genome of Roseateles depolymerans KCTC 42856.</title>
        <authorList>
            <person name="Kim K.M."/>
        </authorList>
    </citation>
    <scope>NUCLEOTIDE SEQUENCE [LARGE SCALE GENOMIC DNA]</scope>
    <source>
        <strain evidence="12 13">KCTC 42856</strain>
    </source>
</reference>
<dbReference type="Gene3D" id="2.40.170.20">
    <property type="entry name" value="TonB-dependent receptor, beta-barrel domain"/>
    <property type="match status" value="1"/>
</dbReference>
<dbReference type="InterPro" id="IPR012910">
    <property type="entry name" value="Plug_dom"/>
</dbReference>
<evidence type="ECO:0000256" key="5">
    <source>
        <dbReference type="ARBA" id="ARBA00022692"/>
    </source>
</evidence>
<dbReference type="InterPro" id="IPR036942">
    <property type="entry name" value="Beta-barrel_TonB_sf"/>
</dbReference>
<evidence type="ECO:0000256" key="7">
    <source>
        <dbReference type="ARBA" id="ARBA00023136"/>
    </source>
</evidence>
<evidence type="ECO:0000256" key="4">
    <source>
        <dbReference type="ARBA" id="ARBA00022452"/>
    </source>
</evidence>
<evidence type="ECO:0000256" key="3">
    <source>
        <dbReference type="ARBA" id="ARBA00022448"/>
    </source>
</evidence>
<dbReference type="Pfam" id="PF00593">
    <property type="entry name" value="TonB_dep_Rec_b-barrel"/>
    <property type="match status" value="1"/>
</dbReference>
<dbReference type="PANTHER" id="PTHR47234:SF3">
    <property type="entry name" value="SECRETIN_TONB SHORT N-TERMINAL DOMAIN-CONTAINING PROTEIN"/>
    <property type="match status" value="1"/>
</dbReference>
<comment type="similarity">
    <text evidence="2 10 11">Belongs to the TonB-dependent receptor family.</text>
</comment>
<evidence type="ECO:0000256" key="6">
    <source>
        <dbReference type="ARBA" id="ARBA00023077"/>
    </source>
</evidence>
<dbReference type="Proteomes" id="UP000060699">
    <property type="component" value="Chromosome"/>
</dbReference>
<evidence type="ECO:0000313" key="13">
    <source>
        <dbReference type="Proteomes" id="UP000060699"/>
    </source>
</evidence>
<evidence type="ECO:0000256" key="9">
    <source>
        <dbReference type="ARBA" id="ARBA00023237"/>
    </source>
</evidence>
<gene>
    <name evidence="12" type="ORF">RD2015_2158</name>
</gene>
<dbReference type="PANTHER" id="PTHR47234">
    <property type="match status" value="1"/>
</dbReference>
<dbReference type="Gene3D" id="2.170.130.10">
    <property type="entry name" value="TonB-dependent receptor, plug domain"/>
    <property type="match status" value="1"/>
</dbReference>
<protein>
    <submittedName>
        <fullName evidence="12">TonB-dependent outer membrane receptor protein</fullName>
    </submittedName>
</protein>
<dbReference type="PROSITE" id="PS52016">
    <property type="entry name" value="TONB_DEPENDENT_REC_3"/>
    <property type="match status" value="1"/>
</dbReference>
<dbReference type="Pfam" id="PF07715">
    <property type="entry name" value="Plug"/>
    <property type="match status" value="1"/>
</dbReference>
<dbReference type="STRING" id="76731.RD2015_2158"/>
<keyword evidence="8 12" id="KW-0675">Receptor</keyword>
<name>A0A0U3LNX3_9BURK</name>
<keyword evidence="4 10" id="KW-1134">Transmembrane beta strand</keyword>
<dbReference type="GO" id="GO:0009279">
    <property type="term" value="C:cell outer membrane"/>
    <property type="evidence" value="ECO:0007669"/>
    <property type="project" value="UniProtKB-SubCell"/>
</dbReference>
<dbReference type="InterPro" id="IPR000531">
    <property type="entry name" value="Beta-barrel_TonB"/>
</dbReference>
<keyword evidence="13" id="KW-1185">Reference proteome</keyword>
<comment type="subcellular location">
    <subcellularLocation>
        <location evidence="1 10">Cell outer membrane</location>
        <topology evidence="1 10">Multi-pass membrane protein</topology>
    </subcellularLocation>
</comment>
<evidence type="ECO:0000256" key="1">
    <source>
        <dbReference type="ARBA" id="ARBA00004571"/>
    </source>
</evidence>
<keyword evidence="7 10" id="KW-0472">Membrane</keyword>
<organism evidence="12 13">
    <name type="scientific">Roseateles depolymerans</name>
    <dbReference type="NCBI Taxonomy" id="76731"/>
    <lineage>
        <taxon>Bacteria</taxon>
        <taxon>Pseudomonadati</taxon>
        <taxon>Pseudomonadota</taxon>
        <taxon>Betaproteobacteria</taxon>
        <taxon>Burkholderiales</taxon>
        <taxon>Sphaerotilaceae</taxon>
        <taxon>Roseateles</taxon>
    </lineage>
</organism>
<keyword evidence="6 11" id="KW-0798">TonB box</keyword>
<proteinExistence type="inferred from homology"/>
<dbReference type="EMBL" id="CP013729">
    <property type="protein sequence ID" value="ALV06631.1"/>
    <property type="molecule type" value="Genomic_DNA"/>
</dbReference>
<dbReference type="KEGG" id="rdp:RD2015_2158"/>